<dbReference type="Proteomes" id="UP000219573">
    <property type="component" value="Unassembled WGS sequence"/>
</dbReference>
<evidence type="ECO:0000256" key="1">
    <source>
        <dbReference type="SAM" id="Phobius"/>
    </source>
</evidence>
<proteinExistence type="predicted"/>
<keyword evidence="3" id="KW-1185">Reference proteome</keyword>
<dbReference type="EMBL" id="OBDZ01000005">
    <property type="protein sequence ID" value="SNY19158.1"/>
    <property type="molecule type" value="Genomic_DNA"/>
</dbReference>
<protein>
    <submittedName>
        <fullName evidence="2">Uncharacterized protein</fullName>
    </submittedName>
</protein>
<keyword evidence="1" id="KW-1133">Transmembrane helix</keyword>
<accession>A0A285G6Y7</accession>
<dbReference type="AlphaFoldDB" id="A0A285G6Y7"/>
<keyword evidence="1" id="KW-0812">Transmembrane</keyword>
<gene>
    <name evidence="2" type="ORF">SAMN06265827_10573</name>
</gene>
<feature type="transmembrane region" description="Helical" evidence="1">
    <location>
        <begin position="12"/>
        <end position="30"/>
    </location>
</feature>
<evidence type="ECO:0000313" key="3">
    <source>
        <dbReference type="Proteomes" id="UP000219573"/>
    </source>
</evidence>
<organism evidence="2 3">
    <name type="scientific">Orenia metallireducens</name>
    <dbReference type="NCBI Taxonomy" id="1413210"/>
    <lineage>
        <taxon>Bacteria</taxon>
        <taxon>Bacillati</taxon>
        <taxon>Bacillota</taxon>
        <taxon>Clostridia</taxon>
        <taxon>Halanaerobiales</taxon>
        <taxon>Halobacteroidaceae</taxon>
        <taxon>Orenia</taxon>
    </lineage>
</organism>
<name>A0A285G6Y7_9FIRM</name>
<reference evidence="3" key="1">
    <citation type="submission" date="2017-09" db="EMBL/GenBank/DDBJ databases">
        <authorList>
            <person name="Varghese N."/>
            <person name="Submissions S."/>
        </authorList>
    </citation>
    <scope>NUCLEOTIDE SEQUENCE [LARGE SCALE GENOMIC DNA]</scope>
    <source>
        <strain evidence="3">MSL47</strain>
    </source>
</reference>
<keyword evidence="1" id="KW-0472">Membrane</keyword>
<evidence type="ECO:0000313" key="2">
    <source>
        <dbReference type="EMBL" id="SNY19158.1"/>
    </source>
</evidence>
<feature type="transmembrane region" description="Helical" evidence="1">
    <location>
        <begin position="55"/>
        <end position="79"/>
    </location>
</feature>
<sequence length="116" mass="12578">MVHKEDSTTISMILIIVGTLIIVGGVIAGFKASPLGSYIYYTIGMYQSVSLSVGFYKFIVGFTVACSGFVSGIIFIAIAKGIDLLHNINLKLKYSSKTLNDLEYKVGQIKDSNKQS</sequence>